<keyword evidence="1" id="KW-0812">Transmembrane</keyword>
<dbReference type="EMBL" id="JAUSQP010000001">
    <property type="protein sequence ID" value="MDP9803281.1"/>
    <property type="molecule type" value="Genomic_DNA"/>
</dbReference>
<feature type="transmembrane region" description="Helical" evidence="1">
    <location>
        <begin position="12"/>
        <end position="31"/>
    </location>
</feature>
<gene>
    <name evidence="2" type="ORF">J2771_001535</name>
</gene>
<evidence type="ECO:0000256" key="1">
    <source>
        <dbReference type="SAM" id="Phobius"/>
    </source>
</evidence>
<reference evidence="2 3" key="1">
    <citation type="submission" date="2023-07" db="EMBL/GenBank/DDBJ databases">
        <title>Sorghum-associated microbial communities from plants grown in Nebraska, USA.</title>
        <authorList>
            <person name="Schachtman D."/>
        </authorList>
    </citation>
    <scope>NUCLEOTIDE SEQUENCE [LARGE SCALE GENOMIC DNA]</scope>
    <source>
        <strain evidence="2 3">CC146</strain>
    </source>
</reference>
<dbReference type="Proteomes" id="UP001240164">
    <property type="component" value="Unassembled WGS sequence"/>
</dbReference>
<comment type="caution">
    <text evidence="2">The sequence shown here is derived from an EMBL/GenBank/DDBJ whole genome shotgun (WGS) entry which is preliminary data.</text>
</comment>
<keyword evidence="1" id="KW-1133">Transmembrane helix</keyword>
<organism evidence="2 3">
    <name type="scientific">Acinetobacter calcoaceticus</name>
    <dbReference type="NCBI Taxonomy" id="471"/>
    <lineage>
        <taxon>Bacteria</taxon>
        <taxon>Pseudomonadati</taxon>
        <taxon>Pseudomonadota</taxon>
        <taxon>Gammaproteobacteria</taxon>
        <taxon>Moraxellales</taxon>
        <taxon>Moraxellaceae</taxon>
        <taxon>Acinetobacter</taxon>
        <taxon>Acinetobacter calcoaceticus/baumannii complex</taxon>
    </lineage>
</organism>
<name>A0ABD5ALS7_ACICA</name>
<proteinExistence type="predicted"/>
<keyword evidence="1" id="KW-0472">Membrane</keyword>
<accession>A0ABD5ALS7</accession>
<sequence>MDLQNKMCVHKNIYTVFTAIIIFYSGYVQAYDFFQPESDSILLDSDQLLDQSDLNLEQRRLAIEHDDEVNNYNVLKNEFYSNERWVIYNYTAYDTGQLQNKNINGLTNHINIQDLSISVGYGVNYSVNPRLKIGYEYISSFPYDRGQLIRFFTIYLF</sequence>
<dbReference type="AlphaFoldDB" id="A0ABD5ALS7"/>
<protein>
    <submittedName>
        <fullName evidence="2">Uncharacterized protein</fullName>
    </submittedName>
</protein>
<evidence type="ECO:0000313" key="3">
    <source>
        <dbReference type="Proteomes" id="UP001240164"/>
    </source>
</evidence>
<evidence type="ECO:0000313" key="2">
    <source>
        <dbReference type="EMBL" id="MDP9803281.1"/>
    </source>
</evidence>